<name>A0A9X3TW77_9PROT</name>
<feature type="transmembrane region" description="Helical" evidence="6">
    <location>
        <begin position="407"/>
        <end position="430"/>
    </location>
</feature>
<dbReference type="Proteomes" id="UP001141619">
    <property type="component" value="Unassembled WGS sequence"/>
</dbReference>
<reference evidence="8" key="1">
    <citation type="submission" date="2022-08" db="EMBL/GenBank/DDBJ databases">
        <authorList>
            <person name="Vandamme P."/>
            <person name="Hettiarachchi A."/>
            <person name="Peeters C."/>
            <person name="Cnockaert M."/>
            <person name="Carlier A."/>
        </authorList>
    </citation>
    <scope>NUCLEOTIDE SEQUENCE</scope>
    <source>
        <strain evidence="8">LMG 31809</strain>
    </source>
</reference>
<feature type="domain" description="Major facilitator superfamily (MFS) profile" evidence="7">
    <location>
        <begin position="20"/>
        <end position="433"/>
    </location>
</feature>
<reference evidence="8" key="2">
    <citation type="journal article" date="2023" name="Syst. Appl. Microbiol.">
        <title>Govania unica gen. nov., sp. nov., a rare biosphere bacterium that represents a novel family in the class Alphaproteobacteria.</title>
        <authorList>
            <person name="Vandamme P."/>
            <person name="Peeters C."/>
            <person name="Hettiarachchi A."/>
            <person name="Cnockaert M."/>
            <person name="Carlier A."/>
        </authorList>
    </citation>
    <scope>NUCLEOTIDE SEQUENCE</scope>
    <source>
        <strain evidence="8">LMG 31809</strain>
    </source>
</reference>
<feature type="transmembrane region" description="Helical" evidence="6">
    <location>
        <begin position="16"/>
        <end position="33"/>
    </location>
</feature>
<keyword evidence="5 6" id="KW-0472">Membrane</keyword>
<comment type="subcellular location">
    <subcellularLocation>
        <location evidence="1">Membrane</location>
        <topology evidence="1">Multi-pass membrane protein</topology>
    </subcellularLocation>
</comment>
<dbReference type="EMBL" id="JANWOI010000001">
    <property type="protein sequence ID" value="MDA5192577.1"/>
    <property type="molecule type" value="Genomic_DNA"/>
</dbReference>
<dbReference type="SUPFAM" id="SSF103473">
    <property type="entry name" value="MFS general substrate transporter"/>
    <property type="match status" value="1"/>
</dbReference>
<evidence type="ECO:0000256" key="5">
    <source>
        <dbReference type="ARBA" id="ARBA00023136"/>
    </source>
</evidence>
<feature type="transmembrane region" description="Helical" evidence="6">
    <location>
        <begin position="309"/>
        <end position="332"/>
    </location>
</feature>
<feature type="transmembrane region" description="Helical" evidence="6">
    <location>
        <begin position="338"/>
        <end position="361"/>
    </location>
</feature>
<dbReference type="RefSeq" id="WP_274942282.1">
    <property type="nucleotide sequence ID" value="NZ_JANWOI010000001.1"/>
</dbReference>
<dbReference type="InterPro" id="IPR020846">
    <property type="entry name" value="MFS_dom"/>
</dbReference>
<evidence type="ECO:0000256" key="4">
    <source>
        <dbReference type="ARBA" id="ARBA00022989"/>
    </source>
</evidence>
<dbReference type="Gene3D" id="1.20.1250.20">
    <property type="entry name" value="MFS general substrate transporter like domains"/>
    <property type="match status" value="2"/>
</dbReference>
<dbReference type="PROSITE" id="PS50850">
    <property type="entry name" value="MFS"/>
    <property type="match status" value="1"/>
</dbReference>
<evidence type="ECO:0000256" key="6">
    <source>
        <dbReference type="SAM" id="Phobius"/>
    </source>
</evidence>
<evidence type="ECO:0000256" key="2">
    <source>
        <dbReference type="ARBA" id="ARBA00022448"/>
    </source>
</evidence>
<feature type="transmembrane region" description="Helical" evidence="6">
    <location>
        <begin position="146"/>
        <end position="168"/>
    </location>
</feature>
<evidence type="ECO:0000256" key="3">
    <source>
        <dbReference type="ARBA" id="ARBA00022692"/>
    </source>
</evidence>
<organism evidence="8 9">
    <name type="scientific">Govanella unica</name>
    <dbReference type="NCBI Taxonomy" id="2975056"/>
    <lineage>
        <taxon>Bacteria</taxon>
        <taxon>Pseudomonadati</taxon>
        <taxon>Pseudomonadota</taxon>
        <taxon>Alphaproteobacteria</taxon>
        <taxon>Emcibacterales</taxon>
        <taxon>Govanellaceae</taxon>
        <taxon>Govanella</taxon>
    </lineage>
</organism>
<feature type="transmembrane region" description="Helical" evidence="6">
    <location>
        <begin position="240"/>
        <end position="262"/>
    </location>
</feature>
<feature type="transmembrane region" description="Helical" evidence="6">
    <location>
        <begin position="277"/>
        <end position="297"/>
    </location>
</feature>
<keyword evidence="4 6" id="KW-1133">Transmembrane helix</keyword>
<evidence type="ECO:0000256" key="1">
    <source>
        <dbReference type="ARBA" id="ARBA00004141"/>
    </source>
</evidence>
<keyword evidence="3 6" id="KW-0812">Transmembrane</keyword>
<dbReference type="Pfam" id="PF07690">
    <property type="entry name" value="MFS_1"/>
    <property type="match status" value="1"/>
</dbReference>
<dbReference type="InterPro" id="IPR011701">
    <property type="entry name" value="MFS"/>
</dbReference>
<feature type="transmembrane region" description="Helical" evidence="6">
    <location>
        <begin position="373"/>
        <end position="395"/>
    </location>
</feature>
<dbReference type="GO" id="GO:0016020">
    <property type="term" value="C:membrane"/>
    <property type="evidence" value="ECO:0007669"/>
    <property type="project" value="UniProtKB-SubCell"/>
</dbReference>
<sequence>MSLQQTGTDDQPSLRYAWGVVGLLSFAYTFSFIDRQILSLLVEPIRRDLGITDTGVSLLHGLAFVIFYTTMGYPIGRLADRATRKWIIAAGITVWSLMTAACGLARDFTQLFMARIGVGVGEAALSPAAYSMISDYFPREKVGRAMGVYTIGIYVGTGLALIVGGAVVQMAMHMPPLEVPYLGSIKAWQLTFFVVGLPGLLIALLVSLVREPARRGVETVTRDGQSFMDGLRYIGAHWRLYAPFMMGTSFVALIGYACNLWLPTFFMRVHGFTAGEAGLYVGLVVLVGGVIGVYGGGMLADHLMARGRYIAYPLVIMLSGIGIVIPIILVPLMPTPALAILAYLPAAIFTSVPSSTSPAALQLITPNEMRGQVSAAFLLVLNLFGLGIGPTAVALVTDYGFKDPAMLGYSLAIISTCAVPPAVILLSLSLKGFAARIRERETLEAEIGLTGKRT</sequence>
<comment type="caution">
    <text evidence="8">The sequence shown here is derived from an EMBL/GenBank/DDBJ whole genome shotgun (WGS) entry which is preliminary data.</text>
</comment>
<feature type="transmembrane region" description="Helical" evidence="6">
    <location>
        <begin position="188"/>
        <end position="209"/>
    </location>
</feature>
<keyword evidence="2" id="KW-0813">Transport</keyword>
<dbReference type="AlphaFoldDB" id="A0A9X3TW77"/>
<dbReference type="InterPro" id="IPR044770">
    <property type="entry name" value="MFS_spinster-like"/>
</dbReference>
<protein>
    <submittedName>
        <fullName evidence="8">MFS transporter</fullName>
    </submittedName>
</protein>
<keyword evidence="9" id="KW-1185">Reference proteome</keyword>
<gene>
    <name evidence="8" type="ORF">NYP16_01210</name>
</gene>
<dbReference type="GO" id="GO:0022857">
    <property type="term" value="F:transmembrane transporter activity"/>
    <property type="evidence" value="ECO:0007669"/>
    <property type="project" value="InterPro"/>
</dbReference>
<dbReference type="InterPro" id="IPR036259">
    <property type="entry name" value="MFS_trans_sf"/>
</dbReference>
<dbReference type="CDD" id="cd17328">
    <property type="entry name" value="MFS_spinster_like"/>
    <property type="match status" value="1"/>
</dbReference>
<proteinExistence type="predicted"/>
<evidence type="ECO:0000313" key="9">
    <source>
        <dbReference type="Proteomes" id="UP001141619"/>
    </source>
</evidence>
<feature type="transmembrane region" description="Helical" evidence="6">
    <location>
        <begin position="54"/>
        <end position="74"/>
    </location>
</feature>
<dbReference type="PANTHER" id="PTHR23505:SF79">
    <property type="entry name" value="PROTEIN SPINSTER"/>
    <property type="match status" value="1"/>
</dbReference>
<evidence type="ECO:0000259" key="7">
    <source>
        <dbReference type="PROSITE" id="PS50850"/>
    </source>
</evidence>
<evidence type="ECO:0000313" key="8">
    <source>
        <dbReference type="EMBL" id="MDA5192577.1"/>
    </source>
</evidence>
<accession>A0A9X3TW77</accession>
<feature type="transmembrane region" description="Helical" evidence="6">
    <location>
        <begin position="86"/>
        <end position="105"/>
    </location>
</feature>
<dbReference type="PANTHER" id="PTHR23505">
    <property type="entry name" value="SPINSTER"/>
    <property type="match status" value="1"/>
</dbReference>